<evidence type="ECO:0008006" key="4">
    <source>
        <dbReference type="Google" id="ProtNLM"/>
    </source>
</evidence>
<keyword evidence="3" id="KW-1185">Reference proteome</keyword>
<keyword evidence="1" id="KW-0472">Membrane</keyword>
<keyword evidence="1" id="KW-1133">Transmembrane helix</keyword>
<dbReference type="EMBL" id="JACJSI010000717">
    <property type="protein sequence ID" value="MBD2537203.1"/>
    <property type="molecule type" value="Genomic_DNA"/>
</dbReference>
<gene>
    <name evidence="2" type="ORF">H6G97_51730</name>
</gene>
<organism evidence="2 3">
    <name type="scientific">Nostoc flagelliforme FACHB-838</name>
    <dbReference type="NCBI Taxonomy" id="2692904"/>
    <lineage>
        <taxon>Bacteria</taxon>
        <taxon>Bacillati</taxon>
        <taxon>Cyanobacteriota</taxon>
        <taxon>Cyanophyceae</taxon>
        <taxon>Nostocales</taxon>
        <taxon>Nostocaceae</taxon>
        <taxon>Nostoc</taxon>
    </lineage>
</organism>
<dbReference type="Proteomes" id="UP000623440">
    <property type="component" value="Unassembled WGS sequence"/>
</dbReference>
<evidence type="ECO:0000256" key="1">
    <source>
        <dbReference type="SAM" id="Phobius"/>
    </source>
</evidence>
<comment type="caution">
    <text evidence="2">The sequence shown here is derived from an EMBL/GenBank/DDBJ whole genome shotgun (WGS) entry which is preliminary data.</text>
</comment>
<sequence length="100" mass="10900">MSLQLAVSSTFKKVPSRGVIERNCWIKALNLASVIPKPASAQASKPPSIGMGEPFLGLYTNGTKKTYKLCCISITSINALIAVGAWLRSLFFVEAVKWKR</sequence>
<evidence type="ECO:0000313" key="3">
    <source>
        <dbReference type="Proteomes" id="UP000623440"/>
    </source>
</evidence>
<protein>
    <recommendedName>
        <fullName evidence="4">Transposase</fullName>
    </recommendedName>
</protein>
<feature type="transmembrane region" description="Helical" evidence="1">
    <location>
        <begin position="66"/>
        <end position="91"/>
    </location>
</feature>
<evidence type="ECO:0000313" key="2">
    <source>
        <dbReference type="EMBL" id="MBD2537203.1"/>
    </source>
</evidence>
<accession>A0ABR8E6X2</accession>
<proteinExistence type="predicted"/>
<keyword evidence="1" id="KW-0812">Transmembrane</keyword>
<name>A0ABR8E6X2_9NOSO</name>
<reference evidence="2 3" key="1">
    <citation type="journal article" date="2020" name="ISME J.">
        <title>Comparative genomics reveals insights into cyanobacterial evolution and habitat adaptation.</title>
        <authorList>
            <person name="Chen M.Y."/>
            <person name="Teng W.K."/>
            <person name="Zhao L."/>
            <person name="Hu C.X."/>
            <person name="Zhou Y.K."/>
            <person name="Han B.P."/>
            <person name="Song L.R."/>
            <person name="Shu W.S."/>
        </authorList>
    </citation>
    <scope>NUCLEOTIDE SEQUENCE [LARGE SCALE GENOMIC DNA]</scope>
    <source>
        <strain evidence="2 3">FACHB-838</strain>
    </source>
</reference>
<dbReference type="RefSeq" id="WP_190947776.1">
    <property type="nucleotide sequence ID" value="NZ_JACJSI010000717.1"/>
</dbReference>